<evidence type="ECO:0008006" key="3">
    <source>
        <dbReference type="Google" id="ProtNLM"/>
    </source>
</evidence>
<name>A0A7C8LF35_9FIRM</name>
<sequence length="111" mass="12807">MRSLNEKVAYLKGLADGMELDTSVKQNRLLLEMIDILEDIAYSIEDIQDITDELYDECQMDSDEDCQYQCPNCGELIHIEEKLIENGEQLICPECNEPIKVAIDYDEDPEE</sequence>
<comment type="caution">
    <text evidence="1">The sequence shown here is derived from an EMBL/GenBank/DDBJ whole genome shotgun (WGS) entry which is preliminary data.</text>
</comment>
<proteinExistence type="predicted"/>
<protein>
    <recommendedName>
        <fullName evidence="3">DPH-type MB domain-containing protein</fullName>
    </recommendedName>
</protein>
<gene>
    <name evidence="1" type="ORF">GND95_02055</name>
</gene>
<evidence type="ECO:0000313" key="1">
    <source>
        <dbReference type="EMBL" id="KAE9637237.1"/>
    </source>
</evidence>
<evidence type="ECO:0000313" key="2">
    <source>
        <dbReference type="Proteomes" id="UP000483018"/>
    </source>
</evidence>
<reference evidence="1 2" key="1">
    <citation type="submission" date="2019-12" db="EMBL/GenBank/DDBJ databases">
        <title>Defluviitalea raffinosedens, isolated from a biogas fermenter, genome sequencing and characterization.</title>
        <authorList>
            <person name="Rettenmaier R."/>
            <person name="Schneider M."/>
            <person name="Neuhaus K."/>
            <person name="Liebl W."/>
            <person name="Zverlov V."/>
        </authorList>
    </citation>
    <scope>NUCLEOTIDE SEQUENCE [LARGE SCALE GENOMIC DNA]</scope>
    <source>
        <strain evidence="1 2">249c-K6</strain>
    </source>
</reference>
<dbReference type="Proteomes" id="UP000483018">
    <property type="component" value="Unassembled WGS sequence"/>
</dbReference>
<dbReference type="RefSeq" id="WP_158739147.1">
    <property type="nucleotide sequence ID" value="NZ_JAFBEP010000006.1"/>
</dbReference>
<dbReference type="AlphaFoldDB" id="A0A7C8LF35"/>
<dbReference type="NCBIfam" id="NF045650">
    <property type="entry name" value="CD1247_Nterm"/>
    <property type="match status" value="1"/>
</dbReference>
<dbReference type="Gene3D" id="2.20.28.160">
    <property type="match status" value="1"/>
</dbReference>
<dbReference type="OrthoDB" id="2381377at2"/>
<organism evidence="1 2">
    <name type="scientific">Defluviitalea raffinosedens</name>
    <dbReference type="NCBI Taxonomy" id="1450156"/>
    <lineage>
        <taxon>Bacteria</taxon>
        <taxon>Bacillati</taxon>
        <taxon>Bacillota</taxon>
        <taxon>Clostridia</taxon>
        <taxon>Lachnospirales</taxon>
        <taxon>Defluviitaleaceae</taxon>
        <taxon>Defluviitalea</taxon>
    </lineage>
</organism>
<dbReference type="SUPFAM" id="SSF144217">
    <property type="entry name" value="CSL zinc finger"/>
    <property type="match status" value="1"/>
</dbReference>
<dbReference type="EMBL" id="WSLF01000001">
    <property type="protein sequence ID" value="KAE9637237.1"/>
    <property type="molecule type" value="Genomic_DNA"/>
</dbReference>
<keyword evidence="2" id="KW-1185">Reference proteome</keyword>
<dbReference type="InterPro" id="IPR054688">
    <property type="entry name" value="CD1247_N"/>
</dbReference>
<accession>A0A7C8LF35</accession>
<dbReference type="InterPro" id="IPR036671">
    <property type="entry name" value="DPH_MB_sf"/>
</dbReference>